<dbReference type="EMBL" id="HBHT01009861">
    <property type="protein sequence ID" value="CAD9953852.1"/>
    <property type="molecule type" value="Transcribed_RNA"/>
</dbReference>
<accession>A0A7S2VER6</accession>
<organism evidence="1">
    <name type="scientific">Entomoneis paludosa</name>
    <dbReference type="NCBI Taxonomy" id="265537"/>
    <lineage>
        <taxon>Eukaryota</taxon>
        <taxon>Sar</taxon>
        <taxon>Stramenopiles</taxon>
        <taxon>Ochrophyta</taxon>
        <taxon>Bacillariophyta</taxon>
        <taxon>Bacillariophyceae</taxon>
        <taxon>Bacillariophycidae</taxon>
        <taxon>Entomoneidaceae</taxon>
        <taxon>Entomoneis</taxon>
    </lineage>
</organism>
<dbReference type="AlphaFoldDB" id="A0A7S2VER6"/>
<proteinExistence type="predicted"/>
<evidence type="ECO:0000313" key="1">
    <source>
        <dbReference type="EMBL" id="CAD9953852.1"/>
    </source>
</evidence>
<gene>
    <name evidence="1" type="ORF">APAL1065_LOCUS6596</name>
</gene>
<sequence length="325" mass="34443">MTSRPTTTISGSSTFFFKTSLLLLAMQGTFGFTALPVPTSLRPSTTPQYDPSSPRVSDSHLQALIYGWDDAEDAKSTTTTTPTPYLDTSTSDFHSGFGQCSPTGSALAESLSYDTDRVGALARLAVAFSPPERQLSLDQIEKVDVLCVSPTHIDIMAIVCEDGGCVSLAVPVQFPSSCSTNELEGCVVQHLEQLDHASVASAHALDTIAEYPSWWVDPTTMADPVLQAECDSMRLLLNEDEFAVERIALAQDAATAATSVPQSQMQQATIVQLGPGGILFQVKSGTEWNAPLLNVFYPFSGGPHQSVDTLRAAVLGCVATAGGSS</sequence>
<protein>
    <submittedName>
        <fullName evidence="1">Uncharacterized protein</fullName>
    </submittedName>
</protein>
<reference evidence="1" key="1">
    <citation type="submission" date="2021-01" db="EMBL/GenBank/DDBJ databases">
        <authorList>
            <person name="Corre E."/>
            <person name="Pelletier E."/>
            <person name="Niang G."/>
            <person name="Scheremetjew M."/>
            <person name="Finn R."/>
            <person name="Kale V."/>
            <person name="Holt S."/>
            <person name="Cochrane G."/>
            <person name="Meng A."/>
            <person name="Brown T."/>
            <person name="Cohen L."/>
        </authorList>
    </citation>
    <scope>NUCLEOTIDE SEQUENCE</scope>
    <source>
        <strain evidence="1">CCMP125</strain>
    </source>
</reference>
<name>A0A7S2VER6_9STRA</name>